<proteinExistence type="predicted"/>
<name>A0A139GT73_9PEZI</name>
<comment type="caution">
    <text evidence="2">The sequence shown here is derived from an EMBL/GenBank/DDBJ whole genome shotgun (WGS) entry which is preliminary data.</text>
</comment>
<feature type="compositionally biased region" description="Acidic residues" evidence="1">
    <location>
        <begin position="1"/>
        <end position="33"/>
    </location>
</feature>
<dbReference type="AlphaFoldDB" id="A0A139GT73"/>
<reference evidence="2 3" key="1">
    <citation type="submission" date="2015-07" db="EMBL/GenBank/DDBJ databases">
        <title>Comparative genomics of the Sigatoka disease complex on banana suggests a link between parallel evolutionary changes in Pseudocercospora fijiensis and Pseudocercospora eumusae and increased virulence on the banana host.</title>
        <authorList>
            <person name="Chang T.-C."/>
            <person name="Salvucci A."/>
            <person name="Crous P.W."/>
            <person name="Stergiopoulos I."/>
        </authorList>
    </citation>
    <scope>NUCLEOTIDE SEQUENCE [LARGE SCALE GENOMIC DNA]</scope>
    <source>
        <strain evidence="2 3">CBS 116634</strain>
    </source>
</reference>
<evidence type="ECO:0000313" key="2">
    <source>
        <dbReference type="EMBL" id="KXS93383.1"/>
    </source>
</evidence>
<organism evidence="2 3">
    <name type="scientific">Pseudocercospora musae</name>
    <dbReference type="NCBI Taxonomy" id="113226"/>
    <lineage>
        <taxon>Eukaryota</taxon>
        <taxon>Fungi</taxon>
        <taxon>Dikarya</taxon>
        <taxon>Ascomycota</taxon>
        <taxon>Pezizomycotina</taxon>
        <taxon>Dothideomycetes</taxon>
        <taxon>Dothideomycetidae</taxon>
        <taxon>Mycosphaerellales</taxon>
        <taxon>Mycosphaerellaceae</taxon>
        <taxon>Pseudocercospora</taxon>
    </lineage>
</organism>
<evidence type="ECO:0000256" key="1">
    <source>
        <dbReference type="SAM" id="MobiDB-lite"/>
    </source>
</evidence>
<evidence type="ECO:0000313" key="3">
    <source>
        <dbReference type="Proteomes" id="UP000073492"/>
    </source>
</evidence>
<feature type="region of interest" description="Disordered" evidence="1">
    <location>
        <begin position="1"/>
        <end position="42"/>
    </location>
</feature>
<accession>A0A139GT73</accession>
<gene>
    <name evidence="2" type="ORF">AC579_10110</name>
</gene>
<dbReference type="Proteomes" id="UP000073492">
    <property type="component" value="Unassembled WGS sequence"/>
</dbReference>
<dbReference type="EMBL" id="LFZO01001421">
    <property type="protein sequence ID" value="KXS93383.1"/>
    <property type="molecule type" value="Genomic_DNA"/>
</dbReference>
<dbReference type="OrthoDB" id="10547894at2759"/>
<sequence length="92" mass="10141">RRGSSEEDSEDGSDDDDDEEEDDDDDDDDEDDDCIRPCATQTPYTIQKYGQDAIRASQKSAKEGRTFALSSIPLLRSMMSGGLNGDSQDKGR</sequence>
<feature type="non-terminal residue" evidence="2">
    <location>
        <position position="1"/>
    </location>
</feature>
<keyword evidence="3" id="KW-1185">Reference proteome</keyword>
<protein>
    <submittedName>
        <fullName evidence="2">Uncharacterized protein</fullName>
    </submittedName>
</protein>